<name>A0A1U7ZT64_NELNU</name>
<evidence type="ECO:0000256" key="2">
    <source>
        <dbReference type="ARBA" id="ARBA00022692"/>
    </source>
</evidence>
<evidence type="ECO:0000256" key="6">
    <source>
        <dbReference type="RuleBase" id="RU367022"/>
    </source>
</evidence>
<evidence type="ECO:0000313" key="8">
    <source>
        <dbReference type="RefSeq" id="XP_010256746.1"/>
    </source>
</evidence>
<feature type="transmembrane region" description="Helical" evidence="6">
    <location>
        <begin position="120"/>
        <end position="140"/>
    </location>
</feature>
<dbReference type="Proteomes" id="UP000189703">
    <property type="component" value="Unplaced"/>
</dbReference>
<dbReference type="PANTHER" id="PTHR12483:SF24">
    <property type="entry name" value="COPPER TRANSPORTER 2-RELATED"/>
    <property type="match status" value="1"/>
</dbReference>
<keyword evidence="6" id="KW-0186">Copper</keyword>
<feature type="transmembrane region" description="Helical" evidence="6">
    <location>
        <begin position="57"/>
        <end position="77"/>
    </location>
</feature>
<dbReference type="OMA" id="LWKTIVH"/>
<keyword evidence="6" id="KW-0813">Transport</keyword>
<keyword evidence="3 6" id="KW-0187">Copper transport</keyword>
<keyword evidence="7" id="KW-1185">Reference proteome</keyword>
<comment type="similarity">
    <text evidence="1 6">Belongs to the copper transporter (Ctr) (TC 1.A.56) family. SLC31A subfamily.</text>
</comment>
<keyword evidence="4 6" id="KW-1133">Transmembrane helix</keyword>
<protein>
    <recommendedName>
        <fullName evidence="6">Copper transport protein</fullName>
    </recommendedName>
</protein>
<reference evidence="8" key="1">
    <citation type="submission" date="2025-08" db="UniProtKB">
        <authorList>
            <consortium name="RefSeq"/>
        </authorList>
    </citation>
    <scope>IDENTIFICATION</scope>
</reference>
<evidence type="ECO:0000256" key="4">
    <source>
        <dbReference type="ARBA" id="ARBA00022989"/>
    </source>
</evidence>
<dbReference type="eggNOG" id="KOG3386">
    <property type="taxonomic scope" value="Eukaryota"/>
</dbReference>
<keyword evidence="6" id="KW-0406">Ion transport</keyword>
<dbReference type="Pfam" id="PF04145">
    <property type="entry name" value="Ctr"/>
    <property type="match status" value="2"/>
</dbReference>
<keyword evidence="2 6" id="KW-0812">Transmembrane</keyword>
<evidence type="ECO:0000313" key="7">
    <source>
        <dbReference type="Proteomes" id="UP000189703"/>
    </source>
</evidence>
<dbReference type="AlphaFoldDB" id="A0A1U7ZT64"/>
<dbReference type="PANTHER" id="PTHR12483">
    <property type="entry name" value="SOLUTE CARRIER FAMILY 31 COPPER TRANSPORTERS"/>
    <property type="match status" value="1"/>
</dbReference>
<feature type="transmembrane region" description="Helical" evidence="6">
    <location>
        <begin position="89"/>
        <end position="114"/>
    </location>
</feature>
<evidence type="ECO:0000256" key="1">
    <source>
        <dbReference type="ARBA" id="ARBA00006921"/>
    </source>
</evidence>
<dbReference type="STRING" id="4432.A0A1U7ZT64"/>
<keyword evidence="5 6" id="KW-0472">Membrane</keyword>
<dbReference type="InterPro" id="IPR007274">
    <property type="entry name" value="Cop_transporter"/>
</dbReference>
<proteinExistence type="inferred from homology"/>
<sequence length="159" mass="17541">MAGTMMGPGMEGMSSSNGGTTMNNTMYMHHKMMMHMTFFWGNNAEILFSGWPGTRTGMYVLALLLVFVLSVLVEWISNSRFIKPRNNPVVAGLLQTLLHAIRMGLAYMVMLAVMSFNAGVFLVVVAGHAVGFLFFGSSVFKQSEIPSYEKPSDLPPMRC</sequence>
<comment type="subcellular location">
    <subcellularLocation>
        <location evidence="6">Membrane</location>
        <topology evidence="6">Multi-pass membrane protein</topology>
    </subcellularLocation>
</comment>
<organism evidence="7 8">
    <name type="scientific">Nelumbo nucifera</name>
    <name type="common">Sacred lotus</name>
    <dbReference type="NCBI Taxonomy" id="4432"/>
    <lineage>
        <taxon>Eukaryota</taxon>
        <taxon>Viridiplantae</taxon>
        <taxon>Streptophyta</taxon>
        <taxon>Embryophyta</taxon>
        <taxon>Tracheophyta</taxon>
        <taxon>Spermatophyta</taxon>
        <taxon>Magnoliopsida</taxon>
        <taxon>Proteales</taxon>
        <taxon>Nelumbonaceae</taxon>
        <taxon>Nelumbo</taxon>
    </lineage>
</organism>
<dbReference type="GO" id="GO:0005886">
    <property type="term" value="C:plasma membrane"/>
    <property type="evidence" value="ECO:0000318"/>
    <property type="project" value="GO_Central"/>
</dbReference>
<dbReference type="GeneID" id="104597055"/>
<gene>
    <name evidence="8" type="primary">LOC104597055</name>
</gene>
<dbReference type="GO" id="GO:0005375">
    <property type="term" value="F:copper ion transmembrane transporter activity"/>
    <property type="evidence" value="ECO:0000318"/>
    <property type="project" value="GO_Central"/>
</dbReference>
<dbReference type="RefSeq" id="XP_010256746.1">
    <property type="nucleotide sequence ID" value="XM_010258444.2"/>
</dbReference>
<evidence type="ECO:0000256" key="5">
    <source>
        <dbReference type="ARBA" id="ARBA00023136"/>
    </source>
</evidence>
<dbReference type="OrthoDB" id="73901at2759"/>
<dbReference type="FunCoup" id="A0A1U7ZT64">
    <property type="interactions" value="2142"/>
</dbReference>
<evidence type="ECO:0000256" key="3">
    <source>
        <dbReference type="ARBA" id="ARBA00022796"/>
    </source>
</evidence>
<accession>A0A1U7ZT64</accession>
<dbReference type="KEGG" id="nnu:104597055"/>